<name>A0A2J7Q3T3_9NEOP</name>
<protein>
    <submittedName>
        <fullName evidence="3">Uncharacterized protein</fullName>
    </submittedName>
</protein>
<keyword evidence="4" id="KW-1185">Reference proteome</keyword>
<evidence type="ECO:0000313" key="3">
    <source>
        <dbReference type="EMBL" id="PNF23245.1"/>
    </source>
</evidence>
<gene>
    <name evidence="3" type="ORF">B7P43_G17461</name>
</gene>
<keyword evidence="2" id="KW-0812">Transmembrane</keyword>
<keyword evidence="1" id="KW-0175">Coiled coil</keyword>
<dbReference type="Proteomes" id="UP000235965">
    <property type="component" value="Unassembled WGS sequence"/>
</dbReference>
<evidence type="ECO:0000256" key="1">
    <source>
        <dbReference type="SAM" id="Coils"/>
    </source>
</evidence>
<feature type="coiled-coil region" evidence="1">
    <location>
        <begin position="78"/>
        <end position="154"/>
    </location>
</feature>
<reference evidence="3 4" key="1">
    <citation type="submission" date="2017-12" db="EMBL/GenBank/DDBJ databases">
        <title>Hemimetabolous genomes reveal molecular basis of termite eusociality.</title>
        <authorList>
            <person name="Harrison M.C."/>
            <person name="Jongepier E."/>
            <person name="Robertson H.M."/>
            <person name="Arning N."/>
            <person name="Bitard-Feildel T."/>
            <person name="Chao H."/>
            <person name="Childers C.P."/>
            <person name="Dinh H."/>
            <person name="Doddapaneni H."/>
            <person name="Dugan S."/>
            <person name="Gowin J."/>
            <person name="Greiner C."/>
            <person name="Han Y."/>
            <person name="Hu H."/>
            <person name="Hughes D.S.T."/>
            <person name="Huylmans A.-K."/>
            <person name="Kemena C."/>
            <person name="Kremer L.P.M."/>
            <person name="Lee S.L."/>
            <person name="Lopez-Ezquerra A."/>
            <person name="Mallet L."/>
            <person name="Monroy-Kuhn J.M."/>
            <person name="Moser A."/>
            <person name="Murali S.C."/>
            <person name="Muzny D.M."/>
            <person name="Otani S."/>
            <person name="Piulachs M.-D."/>
            <person name="Poelchau M."/>
            <person name="Qu J."/>
            <person name="Schaub F."/>
            <person name="Wada-Katsumata A."/>
            <person name="Worley K.C."/>
            <person name="Xie Q."/>
            <person name="Ylla G."/>
            <person name="Poulsen M."/>
            <person name="Gibbs R.A."/>
            <person name="Schal C."/>
            <person name="Richards S."/>
            <person name="Belles X."/>
            <person name="Korb J."/>
            <person name="Bornberg-Bauer E."/>
        </authorList>
    </citation>
    <scope>NUCLEOTIDE SEQUENCE [LARGE SCALE GENOMIC DNA]</scope>
    <source>
        <tissue evidence="3">Whole body</tissue>
    </source>
</reference>
<comment type="caution">
    <text evidence="3">The sequence shown here is derived from an EMBL/GenBank/DDBJ whole genome shotgun (WGS) entry which is preliminary data.</text>
</comment>
<dbReference type="InParanoid" id="A0A2J7Q3T3"/>
<accession>A0A2J7Q3T3</accession>
<dbReference type="EMBL" id="NEVH01018428">
    <property type="protein sequence ID" value="PNF23245.1"/>
    <property type="molecule type" value="Genomic_DNA"/>
</dbReference>
<evidence type="ECO:0000313" key="4">
    <source>
        <dbReference type="Proteomes" id="UP000235965"/>
    </source>
</evidence>
<dbReference type="AlphaFoldDB" id="A0A2J7Q3T3"/>
<evidence type="ECO:0000256" key="2">
    <source>
        <dbReference type="SAM" id="Phobius"/>
    </source>
</evidence>
<sequence>MEPMPSFELNLWSVLGEKQNFWQIFVLSGPWIMLISCVLLLLLLLLQDRQQRKQRGKEQIQAAVQMISLMQDSDDKHCIQLQNEIESMKGARKEKERHLDEIQHMMMDLVKMIKVGNGHLAQLENEVDLIEKAREEKNERLNQIEKEMLSIKMAVLKSFSVPKEQMAGDAASNEKKKKFSISKIPVLVAPF</sequence>
<organism evidence="3 4">
    <name type="scientific">Cryptotermes secundus</name>
    <dbReference type="NCBI Taxonomy" id="105785"/>
    <lineage>
        <taxon>Eukaryota</taxon>
        <taxon>Metazoa</taxon>
        <taxon>Ecdysozoa</taxon>
        <taxon>Arthropoda</taxon>
        <taxon>Hexapoda</taxon>
        <taxon>Insecta</taxon>
        <taxon>Pterygota</taxon>
        <taxon>Neoptera</taxon>
        <taxon>Polyneoptera</taxon>
        <taxon>Dictyoptera</taxon>
        <taxon>Blattodea</taxon>
        <taxon>Blattoidea</taxon>
        <taxon>Termitoidae</taxon>
        <taxon>Kalotermitidae</taxon>
        <taxon>Cryptotermitinae</taxon>
        <taxon>Cryptotermes</taxon>
    </lineage>
</organism>
<keyword evidence="2" id="KW-0472">Membrane</keyword>
<feature type="transmembrane region" description="Helical" evidence="2">
    <location>
        <begin position="20"/>
        <end position="46"/>
    </location>
</feature>
<proteinExistence type="predicted"/>
<keyword evidence="2" id="KW-1133">Transmembrane helix</keyword>